<evidence type="ECO:0000313" key="2">
    <source>
        <dbReference type="EMBL" id="EXU99275.1"/>
    </source>
</evidence>
<protein>
    <submittedName>
        <fullName evidence="2">Uncharacterized protein</fullName>
    </submittedName>
</protein>
<organism evidence="2 3">
    <name type="scientific">Metarhizium robertsii</name>
    <dbReference type="NCBI Taxonomy" id="568076"/>
    <lineage>
        <taxon>Eukaryota</taxon>
        <taxon>Fungi</taxon>
        <taxon>Dikarya</taxon>
        <taxon>Ascomycota</taxon>
        <taxon>Pezizomycotina</taxon>
        <taxon>Sordariomycetes</taxon>
        <taxon>Hypocreomycetidae</taxon>
        <taxon>Hypocreales</taxon>
        <taxon>Clavicipitaceae</taxon>
        <taxon>Metarhizium</taxon>
    </lineage>
</organism>
<reference evidence="2 3" key="1">
    <citation type="submission" date="2014-02" db="EMBL/GenBank/DDBJ databases">
        <title>The genome sequence of the entomopathogenic fungus Metarhizium robertsii ARSEF 2575.</title>
        <authorList>
            <person name="Giuliano Garisto Donzelli B."/>
            <person name="Roe B.A."/>
            <person name="Macmil S.L."/>
            <person name="Krasnoff S.B."/>
            <person name="Gibson D.M."/>
        </authorList>
    </citation>
    <scope>NUCLEOTIDE SEQUENCE [LARGE SCALE GENOMIC DNA]</scope>
    <source>
        <strain evidence="2 3">ARSEF 2575</strain>
    </source>
</reference>
<accession>A0A014QXF6</accession>
<name>A0A014QXF6_9HYPO</name>
<comment type="caution">
    <text evidence="2">The sequence shown here is derived from an EMBL/GenBank/DDBJ whole genome shotgun (WGS) entry which is preliminary data.</text>
</comment>
<feature type="signal peptide" evidence="1">
    <location>
        <begin position="1"/>
        <end position="18"/>
    </location>
</feature>
<keyword evidence="1" id="KW-0732">Signal</keyword>
<proteinExistence type="predicted"/>
<evidence type="ECO:0000313" key="3">
    <source>
        <dbReference type="Proteomes" id="UP000030151"/>
    </source>
</evidence>
<dbReference type="HOGENOM" id="CLU_1669801_0_0_1"/>
<evidence type="ECO:0000256" key="1">
    <source>
        <dbReference type="SAM" id="SignalP"/>
    </source>
</evidence>
<dbReference type="Proteomes" id="UP000030151">
    <property type="component" value="Unassembled WGS sequence"/>
</dbReference>
<sequence length="158" mass="17482">MYFQLCLALGVLLVQVSGQGSSRPVNCSAEGVVFDAEGGCCEPYNVRVHIWGLANEKHDLLCNDLPKLPKATSEDINSLGKCAGFNFDELSSACEIFGKPAAIQFTEWEKRFLAGMKGKDLLSKGFKKEDIKKLPKDRLGRINTFGVDFRKEFGIDFP</sequence>
<dbReference type="EMBL" id="JELW01000020">
    <property type="protein sequence ID" value="EXU99275.1"/>
    <property type="molecule type" value="Genomic_DNA"/>
</dbReference>
<gene>
    <name evidence="2" type="ORF">X797_007704</name>
</gene>
<feature type="chain" id="PRO_5001474789" evidence="1">
    <location>
        <begin position="19"/>
        <end position="158"/>
    </location>
</feature>
<dbReference type="AlphaFoldDB" id="A0A014QXF6"/>